<evidence type="ECO:0000313" key="2">
    <source>
        <dbReference type="EMBL" id="UOE22210.1"/>
    </source>
</evidence>
<protein>
    <recommendedName>
        <fullName evidence="1">DUF6542 domain-containing protein</fullName>
    </recommendedName>
</protein>
<dbReference type="OrthoDB" id="3477680at2"/>
<dbReference type="Proteomes" id="UP000265719">
    <property type="component" value="Chromosome"/>
</dbReference>
<dbReference type="AlphaFoldDB" id="A0A399G4E4"/>
<dbReference type="KEGG" id="thao:NI17_023075"/>
<evidence type="ECO:0000259" key="1">
    <source>
        <dbReference type="Pfam" id="PF20177"/>
    </source>
</evidence>
<name>A0A399G4E4_9ACTN</name>
<feature type="domain" description="DUF6542" evidence="1">
    <location>
        <begin position="4"/>
        <end position="110"/>
    </location>
</feature>
<organism evidence="2 3">
    <name type="scientific">Thermobifida halotolerans</name>
    <dbReference type="NCBI Taxonomy" id="483545"/>
    <lineage>
        <taxon>Bacteria</taxon>
        <taxon>Bacillati</taxon>
        <taxon>Actinomycetota</taxon>
        <taxon>Actinomycetes</taxon>
        <taxon>Streptosporangiales</taxon>
        <taxon>Nocardiopsidaceae</taxon>
        <taxon>Thermobifida</taxon>
    </lineage>
</organism>
<dbReference type="Pfam" id="PF20177">
    <property type="entry name" value="DUF6542"/>
    <property type="match status" value="1"/>
</dbReference>
<reference evidence="2" key="1">
    <citation type="submission" date="2020-10" db="EMBL/GenBank/DDBJ databases">
        <title>De novo genome project of the cellulose decomposer Thermobifida halotolerans type strain.</title>
        <authorList>
            <person name="Nagy I."/>
            <person name="Horvath B."/>
            <person name="Kukolya J."/>
            <person name="Nagy I."/>
            <person name="Orsini M."/>
        </authorList>
    </citation>
    <scope>NUCLEOTIDE SEQUENCE</scope>
    <source>
        <strain evidence="2">DSM 44931</strain>
    </source>
</reference>
<accession>A0A399G4E4</accession>
<evidence type="ECO:0000313" key="3">
    <source>
        <dbReference type="Proteomes" id="UP000265719"/>
    </source>
</evidence>
<sequence length="131" mass="13524">MVCVVLVSFVSALAASAVEHHVVNGVGFVTACALTALTVRPSDLLALSVSPPLAYFGGVLAAECLLTAGGDGFVRGVAIGVGARLADVAPWLFGGTALLLVITLVRGLLRNVRELGDELNGRHPRRLRRGP</sequence>
<dbReference type="InterPro" id="IPR046672">
    <property type="entry name" value="DUF6542"/>
</dbReference>
<dbReference type="EMBL" id="CP063196">
    <property type="protein sequence ID" value="UOE22210.1"/>
    <property type="molecule type" value="Genomic_DNA"/>
</dbReference>
<gene>
    <name evidence="2" type="ORF">NI17_023075</name>
</gene>
<keyword evidence="3" id="KW-1185">Reference proteome</keyword>
<proteinExistence type="predicted"/>